<evidence type="ECO:0000256" key="1">
    <source>
        <dbReference type="ARBA" id="ARBA00008814"/>
    </source>
</evidence>
<dbReference type="InterPro" id="IPR002491">
    <property type="entry name" value="ABC_transptr_periplasmic_BD"/>
</dbReference>
<evidence type="ECO:0000259" key="2">
    <source>
        <dbReference type="PROSITE" id="PS50983"/>
    </source>
</evidence>
<dbReference type="PROSITE" id="PS50983">
    <property type="entry name" value="FE_B12_PBP"/>
    <property type="match status" value="1"/>
</dbReference>
<dbReference type="EMBL" id="PEBX01000002">
    <property type="protein sequence ID" value="PTQ57800.1"/>
    <property type="molecule type" value="Genomic_DNA"/>
</dbReference>
<name>A0A2R6Y549_9BACL</name>
<dbReference type="SUPFAM" id="SSF53807">
    <property type="entry name" value="Helical backbone' metal receptor"/>
    <property type="match status" value="1"/>
</dbReference>
<reference evidence="4" key="1">
    <citation type="journal article" date="2018" name="Sci. Rep.">
        <title>Lignite coal burning seam in the remote Altai Mountains harbors a hydrogen-driven thermophilic microbial community.</title>
        <authorList>
            <person name="Kadnikov V.V."/>
            <person name="Mardanov A.V."/>
            <person name="Ivasenko D.A."/>
            <person name="Antsiferov D.V."/>
            <person name="Beletsky A.V."/>
            <person name="Karnachuk O.V."/>
            <person name="Ravin N.V."/>
        </authorList>
    </citation>
    <scope>NUCLEOTIDE SEQUENCE [LARGE SCALE GENOMIC DNA]</scope>
</reference>
<gene>
    <name evidence="3" type="ORF">BSOLF_0662</name>
</gene>
<dbReference type="GO" id="GO:0005524">
    <property type="term" value="F:ATP binding"/>
    <property type="evidence" value="ECO:0007669"/>
    <property type="project" value="UniProtKB-KW"/>
</dbReference>
<proteinExistence type="inferred from homology"/>
<dbReference type="Pfam" id="PF01497">
    <property type="entry name" value="Peripla_BP_2"/>
    <property type="match status" value="1"/>
</dbReference>
<dbReference type="Proteomes" id="UP000244338">
    <property type="component" value="Unassembled WGS sequence"/>
</dbReference>
<feature type="domain" description="Fe/B12 periplasmic-binding" evidence="2">
    <location>
        <begin position="97"/>
        <end position="374"/>
    </location>
</feature>
<accession>A0A2R6Y549</accession>
<organism evidence="3 4">
    <name type="scientific">Candidatus Carbonibacillus altaicus</name>
    <dbReference type="NCBI Taxonomy" id="2163959"/>
    <lineage>
        <taxon>Bacteria</taxon>
        <taxon>Bacillati</taxon>
        <taxon>Bacillota</taxon>
        <taxon>Bacilli</taxon>
        <taxon>Bacillales</taxon>
        <taxon>Candidatus Carbonibacillus</taxon>
    </lineage>
</organism>
<dbReference type="CDD" id="cd01147">
    <property type="entry name" value="HemV-2"/>
    <property type="match status" value="1"/>
</dbReference>
<evidence type="ECO:0000313" key="4">
    <source>
        <dbReference type="Proteomes" id="UP000244338"/>
    </source>
</evidence>
<comment type="similarity">
    <text evidence="1">Belongs to the bacterial solute-binding protein 8 family.</text>
</comment>
<keyword evidence="3" id="KW-0547">Nucleotide-binding</keyword>
<dbReference type="PANTHER" id="PTHR30535:SF34">
    <property type="entry name" value="MOLYBDATE-BINDING PROTEIN MOLA"/>
    <property type="match status" value="1"/>
</dbReference>
<dbReference type="PANTHER" id="PTHR30535">
    <property type="entry name" value="VITAMIN B12-BINDING PROTEIN"/>
    <property type="match status" value="1"/>
</dbReference>
<sequence>MRASLIIKNTRREVFPMRTDFRSFERFKRMRERARTLLKHGFLVFFAIVLGLLVSCSKGAQTPDAKSGTAETVGRGETVTVTDIHGRSVQVPVPAKRIVAVGGGALRLIVYLDGVDHLVGIERIERTPNPAKPYQLSYLEQWGELPIIGQGGPDPKPDAEQIVAVEPDVIIANLDVAQADALQQKTGTPVVTIGYEALGSFDDTLYDALRLIGQLIDREKRAETLIAWIETTIKDLDARTQTISEASKPRVYVGGLSFRGAHGMNSTSSDFMPFRLIHAQNVAGELKVGGVISVDKEQLLNWDPDIVFIDLSNLHLVQNEYIQNRSFYDMMKAFQNKEVYGLFPYINYSVNIETTLFDAYGAGKILAPAAFQDVDLDRKATEIFAAFYGDRGSEIYAEMQSAFGGFQKIVLP</sequence>
<dbReference type="InterPro" id="IPR050902">
    <property type="entry name" value="ABC_Transporter_SBP"/>
</dbReference>
<dbReference type="AlphaFoldDB" id="A0A2R6Y549"/>
<comment type="caution">
    <text evidence="3">The sequence shown here is derived from an EMBL/GenBank/DDBJ whole genome shotgun (WGS) entry which is preliminary data.</text>
</comment>
<protein>
    <submittedName>
        <fullName evidence="3">Iron (Iii) abc transporter, atp-binding protein (Hemv-3)</fullName>
    </submittedName>
</protein>
<evidence type="ECO:0000313" key="3">
    <source>
        <dbReference type="EMBL" id="PTQ57800.1"/>
    </source>
</evidence>
<dbReference type="Gene3D" id="3.40.50.1980">
    <property type="entry name" value="Nitrogenase molybdenum iron protein domain"/>
    <property type="match status" value="2"/>
</dbReference>
<keyword evidence="3" id="KW-0067">ATP-binding</keyword>